<reference evidence="8" key="2">
    <citation type="submission" date="2025-09" db="UniProtKB">
        <authorList>
            <consortium name="Ensembl"/>
        </authorList>
    </citation>
    <scope>IDENTIFICATION</scope>
</reference>
<sequence length="830" mass="86298">MDVQMENVDPPPCESQPSGKIRKGFKLFGKRKPGNIFSLKNNKSPVTRSQTLDGLPEGAAPDSELEADKEKAREVSQGDGEHAAEEPTGEDGVPAAARNSISSTGSTKTLRFFSRLRGARRGGGDRKVHTVCQPSTRQRQGLKGLFGSMKLRPKDEEDKVDAPPSPLLMSSRSNSVEIIKEDIGLTPKSQPRSLESPDKASSESSLTQADDANRTEKDAGPVPAAEAPVVPAESSLGSLLDDISSLLTFESISGGDIMADVKAEWSKARCGPSLEAPEVSASATFPSSGPAAACPLTSASCSPAAAGGHSLTYAATSTSSSVATPVVTSLTKSSTLTTGSVKPSSDFSPASEQPSAGITIKSPQSTTNAKLSPSPPTMAAPSIAMKTIPSTTPMNRKSLDRTQESTCNFGDMASSDTATPPVPSPSPTLASVSKPPAVAASHKPATHSLSSPATCTRPDSNFHTSSSAKPQNVAPKVETAPSPVQSHPPLISLPPITATISKPVQTTNQPVSNRISVMPESPRPEPSPTAFTSFSIAKKSPVSLDSTVVALSKELRTTAGQSPVPPLPPVTVSKDPPVPASLVSVTKDPPVAGPTSTTEPPALTHISVSVPKNPPAPVQIQPKSPDLPTASLLTTPPVPLPSDTAASNKMSGNEPSTNGQLSRPSSAEARTVKVEEQHNGSRMDVPKERRTQVRALSKIPVVGGGRVGKQPVRDIQHTDDDSSRDPPTPIEDDGRHLDFRSTGSGDKGCSVEVHVATFKPSQEESQPPHQSKAPAGAPRDSKIPVKHGAQSPPASQTPQAKETPRTKIPVSRVPVRRVANKPATAGAGRK</sequence>
<feature type="compositionally biased region" description="Basic and acidic residues" evidence="7">
    <location>
        <begin position="152"/>
        <end position="161"/>
    </location>
</feature>
<feature type="compositionally biased region" description="Polar residues" evidence="7">
    <location>
        <begin position="645"/>
        <end position="665"/>
    </location>
</feature>
<dbReference type="PANTHER" id="PTHR22237:SF3">
    <property type="entry name" value="APC MEMBRANE RECRUITMENT PROTEIN 2-LIKE"/>
    <property type="match status" value="1"/>
</dbReference>
<feature type="region of interest" description="Disordered" evidence="7">
    <location>
        <begin position="330"/>
        <end position="531"/>
    </location>
</feature>
<evidence type="ECO:0000256" key="6">
    <source>
        <dbReference type="ARBA" id="ARBA00023136"/>
    </source>
</evidence>
<feature type="compositionally biased region" description="Polar residues" evidence="7">
    <location>
        <begin position="498"/>
        <end position="515"/>
    </location>
</feature>
<feature type="compositionally biased region" description="Polar residues" evidence="7">
    <location>
        <begin position="759"/>
        <end position="769"/>
    </location>
</feature>
<feature type="compositionally biased region" description="Basic and acidic residues" evidence="7">
    <location>
        <begin position="670"/>
        <end position="691"/>
    </location>
</feature>
<comment type="subcellular location">
    <subcellularLocation>
        <location evidence="1">Cell membrane</location>
        <topology evidence="1">Peripheral membrane protein</topology>
    </subcellularLocation>
</comment>
<dbReference type="GO" id="GO:0016055">
    <property type="term" value="P:Wnt signaling pathway"/>
    <property type="evidence" value="ECO:0007669"/>
    <property type="project" value="UniProtKB-KW"/>
</dbReference>
<proteinExistence type="inferred from homology"/>
<name>A0A3Q3DNH5_HIPCM</name>
<dbReference type="RefSeq" id="XP_019728945.1">
    <property type="nucleotide sequence ID" value="XM_019873386.1"/>
</dbReference>
<dbReference type="OMA" id="TAPDICP"/>
<keyword evidence="3" id="KW-1003">Cell membrane</keyword>
<evidence type="ECO:0000256" key="3">
    <source>
        <dbReference type="ARBA" id="ARBA00022475"/>
    </source>
</evidence>
<dbReference type="KEGG" id="hcq:109517906"/>
<accession>A0A3Q3DNH5</accession>
<dbReference type="STRING" id="109280.ENSHCOP00000016605"/>
<feature type="region of interest" description="Disordered" evidence="7">
    <location>
        <begin position="271"/>
        <end position="290"/>
    </location>
</feature>
<keyword evidence="4" id="KW-0879">Wnt signaling pathway</keyword>
<organism evidence="8 9">
    <name type="scientific">Hippocampus comes</name>
    <name type="common">Tiger tail seahorse</name>
    <dbReference type="NCBI Taxonomy" id="109280"/>
    <lineage>
        <taxon>Eukaryota</taxon>
        <taxon>Metazoa</taxon>
        <taxon>Chordata</taxon>
        <taxon>Craniata</taxon>
        <taxon>Vertebrata</taxon>
        <taxon>Euteleostomi</taxon>
        <taxon>Actinopterygii</taxon>
        <taxon>Neopterygii</taxon>
        <taxon>Teleostei</taxon>
        <taxon>Neoteleostei</taxon>
        <taxon>Acanthomorphata</taxon>
        <taxon>Syngnathiaria</taxon>
        <taxon>Syngnathiformes</taxon>
        <taxon>Syngnathoidei</taxon>
        <taxon>Syngnathidae</taxon>
        <taxon>Hippocampus</taxon>
    </lineage>
</organism>
<feature type="compositionally biased region" description="Basic residues" evidence="7">
    <location>
        <begin position="20"/>
        <end position="33"/>
    </location>
</feature>
<dbReference type="GeneTree" id="ENSGT01110000267449"/>
<protein>
    <submittedName>
        <fullName evidence="8">APC membrane recruitment protein 2-like</fullName>
    </submittedName>
</protein>
<feature type="compositionally biased region" description="Basic and acidic residues" evidence="7">
    <location>
        <begin position="66"/>
        <end position="85"/>
    </location>
</feature>
<feature type="compositionally biased region" description="Polar residues" evidence="7">
    <location>
        <begin position="447"/>
        <end position="470"/>
    </location>
</feature>
<feature type="compositionally biased region" description="Polar residues" evidence="7">
    <location>
        <begin position="38"/>
        <end position="52"/>
    </location>
</feature>
<dbReference type="GO" id="GO:0005546">
    <property type="term" value="F:phosphatidylinositol-4,5-bisphosphate binding"/>
    <property type="evidence" value="ECO:0007669"/>
    <property type="project" value="TreeGrafter"/>
</dbReference>
<evidence type="ECO:0000313" key="9">
    <source>
        <dbReference type="Proteomes" id="UP000264820"/>
    </source>
</evidence>
<keyword evidence="5" id="KW-0446">Lipid-binding</keyword>
<feature type="compositionally biased region" description="Basic and acidic residues" evidence="7">
    <location>
        <begin position="711"/>
        <end position="724"/>
    </location>
</feature>
<feature type="compositionally biased region" description="Low complexity" evidence="7">
    <location>
        <begin position="624"/>
        <end position="635"/>
    </location>
</feature>
<evidence type="ECO:0000256" key="4">
    <source>
        <dbReference type="ARBA" id="ARBA00022687"/>
    </source>
</evidence>
<keyword evidence="9" id="KW-1185">Reference proteome</keyword>
<reference evidence="8" key="1">
    <citation type="submission" date="2025-08" db="UniProtKB">
        <authorList>
            <consortium name="Ensembl"/>
        </authorList>
    </citation>
    <scope>IDENTIFICATION</scope>
</reference>
<feature type="region of interest" description="Disordered" evidence="7">
    <location>
        <begin position="1"/>
        <end position="232"/>
    </location>
</feature>
<keyword evidence="6" id="KW-0472">Membrane</keyword>
<dbReference type="GO" id="GO:0060828">
    <property type="term" value="P:regulation of canonical Wnt signaling pathway"/>
    <property type="evidence" value="ECO:0007669"/>
    <property type="project" value="TreeGrafter"/>
</dbReference>
<evidence type="ECO:0000256" key="2">
    <source>
        <dbReference type="ARBA" id="ARBA00007750"/>
    </source>
</evidence>
<feature type="compositionally biased region" description="Polar residues" evidence="7">
    <location>
        <begin position="343"/>
        <end position="371"/>
    </location>
</feature>
<feature type="compositionally biased region" description="Low complexity" evidence="7">
    <location>
        <begin position="330"/>
        <end position="342"/>
    </location>
</feature>
<dbReference type="GO" id="GO:0008013">
    <property type="term" value="F:beta-catenin binding"/>
    <property type="evidence" value="ECO:0007669"/>
    <property type="project" value="TreeGrafter"/>
</dbReference>
<dbReference type="PANTHER" id="PTHR22237">
    <property type="entry name" value="APC MEMBRANE RECRUITMENT PROTEIN 2-RELATED"/>
    <property type="match status" value="1"/>
</dbReference>
<dbReference type="GeneID" id="109517906"/>
<evidence type="ECO:0000256" key="7">
    <source>
        <dbReference type="SAM" id="MobiDB-lite"/>
    </source>
</evidence>
<dbReference type="GO" id="GO:0005886">
    <property type="term" value="C:plasma membrane"/>
    <property type="evidence" value="ECO:0007669"/>
    <property type="project" value="UniProtKB-SubCell"/>
</dbReference>
<evidence type="ECO:0000313" key="8">
    <source>
        <dbReference type="Ensembl" id="ENSHCOP00000016605.1"/>
    </source>
</evidence>
<dbReference type="OrthoDB" id="8445519at2759"/>
<feature type="compositionally biased region" description="Polar residues" evidence="7">
    <location>
        <begin position="99"/>
        <end position="109"/>
    </location>
</feature>
<evidence type="ECO:0000256" key="5">
    <source>
        <dbReference type="ARBA" id="ARBA00023121"/>
    </source>
</evidence>
<feature type="compositionally biased region" description="Low complexity" evidence="7">
    <location>
        <begin position="221"/>
        <end position="232"/>
    </location>
</feature>
<feature type="region of interest" description="Disordered" evidence="7">
    <location>
        <begin position="556"/>
        <end position="830"/>
    </location>
</feature>
<comment type="similarity">
    <text evidence="2">Belongs to the Amer family.</text>
</comment>
<feature type="compositionally biased region" description="Low complexity" evidence="7">
    <location>
        <begin position="427"/>
        <end position="441"/>
    </location>
</feature>
<dbReference type="InterPro" id="IPR019003">
    <property type="entry name" value="AMER"/>
</dbReference>
<dbReference type="Ensembl" id="ENSHCOT00000028549.1">
    <property type="protein sequence ID" value="ENSHCOP00000016605.1"/>
    <property type="gene ID" value="ENSHCOG00000020360.1"/>
</dbReference>
<evidence type="ECO:0000256" key="1">
    <source>
        <dbReference type="ARBA" id="ARBA00004202"/>
    </source>
</evidence>
<dbReference type="Proteomes" id="UP000264820">
    <property type="component" value="Unplaced"/>
</dbReference>
<dbReference type="AlphaFoldDB" id="A0A3Q3DNH5"/>